<dbReference type="InterPro" id="IPR001192">
    <property type="entry name" value="PI-PLC_fam"/>
</dbReference>
<dbReference type="Gene3D" id="3.20.20.190">
    <property type="entry name" value="Phosphatidylinositol (PI) phosphodiesterase"/>
    <property type="match status" value="1"/>
</dbReference>
<name>A0A9P5XAJ1_9AGAR</name>
<dbReference type="PROSITE" id="PS50007">
    <property type="entry name" value="PIPLC_X_DOMAIN"/>
    <property type="match status" value="1"/>
</dbReference>
<keyword evidence="3" id="KW-1185">Reference proteome</keyword>
<dbReference type="GO" id="GO:0048015">
    <property type="term" value="P:phosphatidylinositol-mediated signaling"/>
    <property type="evidence" value="ECO:0007669"/>
    <property type="project" value="TreeGrafter"/>
</dbReference>
<dbReference type="GO" id="GO:0004435">
    <property type="term" value="F:phosphatidylinositol-4,5-bisphosphate phospholipase C activity"/>
    <property type="evidence" value="ECO:0007669"/>
    <property type="project" value="TreeGrafter"/>
</dbReference>
<accession>A0A9P5XAJ1</accession>
<sequence>MDPQPYSELQQQQQLAESLAVYTSCNFHPPSTPIRLSEHVKTFLRDVLGDDVPSVLAKPALRPPEVRNDLALADYFVSSSHNTYLLANQILGRSSAYSYTHVLSRGARCVADSAYAKRNSERMIHSLYSVLAWLIFDELYKLVILGMVSADGGL</sequence>
<dbReference type="OrthoDB" id="269822at2759"/>
<dbReference type="InterPro" id="IPR000909">
    <property type="entry name" value="PLipase_C_PInositol-sp_X_dom"/>
</dbReference>
<evidence type="ECO:0000313" key="2">
    <source>
        <dbReference type="EMBL" id="KAF9446321.1"/>
    </source>
</evidence>
<protein>
    <recommendedName>
        <fullName evidence="1">Phosphatidylinositol-specific phospholipase C X domain-containing protein</fullName>
    </recommendedName>
</protein>
<evidence type="ECO:0000259" key="1">
    <source>
        <dbReference type="Pfam" id="PF00388"/>
    </source>
</evidence>
<dbReference type="AlphaFoldDB" id="A0A9P5XAJ1"/>
<dbReference type="PANTHER" id="PTHR10336">
    <property type="entry name" value="PHOSPHOINOSITIDE-SPECIFIC PHOSPHOLIPASE C FAMILY PROTEIN"/>
    <property type="match status" value="1"/>
</dbReference>
<dbReference type="EMBL" id="MU151252">
    <property type="protein sequence ID" value="KAF9446321.1"/>
    <property type="molecule type" value="Genomic_DNA"/>
</dbReference>
<dbReference type="GO" id="GO:0051209">
    <property type="term" value="P:release of sequestered calcium ion into cytosol"/>
    <property type="evidence" value="ECO:0007669"/>
    <property type="project" value="TreeGrafter"/>
</dbReference>
<dbReference type="Proteomes" id="UP000807342">
    <property type="component" value="Unassembled WGS sequence"/>
</dbReference>
<feature type="domain" description="Phosphatidylinositol-specific phospholipase C X" evidence="1">
    <location>
        <begin position="71"/>
        <end position="124"/>
    </location>
</feature>
<gene>
    <name evidence="2" type="ORF">P691DRAFT_776966</name>
</gene>
<dbReference type="GO" id="GO:0006629">
    <property type="term" value="P:lipid metabolic process"/>
    <property type="evidence" value="ECO:0007669"/>
    <property type="project" value="InterPro"/>
</dbReference>
<proteinExistence type="predicted"/>
<organism evidence="2 3">
    <name type="scientific">Macrolepiota fuliginosa MF-IS2</name>
    <dbReference type="NCBI Taxonomy" id="1400762"/>
    <lineage>
        <taxon>Eukaryota</taxon>
        <taxon>Fungi</taxon>
        <taxon>Dikarya</taxon>
        <taxon>Basidiomycota</taxon>
        <taxon>Agaricomycotina</taxon>
        <taxon>Agaricomycetes</taxon>
        <taxon>Agaricomycetidae</taxon>
        <taxon>Agaricales</taxon>
        <taxon>Agaricineae</taxon>
        <taxon>Agaricaceae</taxon>
        <taxon>Macrolepiota</taxon>
    </lineage>
</organism>
<dbReference type="PANTHER" id="PTHR10336:SF169">
    <property type="entry name" value="PHOSPHOINOSITIDE PHOSPHOLIPASE C"/>
    <property type="match status" value="1"/>
</dbReference>
<evidence type="ECO:0000313" key="3">
    <source>
        <dbReference type="Proteomes" id="UP000807342"/>
    </source>
</evidence>
<reference evidence="2" key="1">
    <citation type="submission" date="2020-11" db="EMBL/GenBank/DDBJ databases">
        <authorList>
            <consortium name="DOE Joint Genome Institute"/>
            <person name="Ahrendt S."/>
            <person name="Riley R."/>
            <person name="Andreopoulos W."/>
            <person name="Labutti K."/>
            <person name="Pangilinan J."/>
            <person name="Ruiz-Duenas F.J."/>
            <person name="Barrasa J.M."/>
            <person name="Sanchez-Garcia M."/>
            <person name="Camarero S."/>
            <person name="Miyauchi S."/>
            <person name="Serrano A."/>
            <person name="Linde D."/>
            <person name="Babiker R."/>
            <person name="Drula E."/>
            <person name="Ayuso-Fernandez I."/>
            <person name="Pacheco R."/>
            <person name="Padilla G."/>
            <person name="Ferreira P."/>
            <person name="Barriuso J."/>
            <person name="Kellner H."/>
            <person name="Castanera R."/>
            <person name="Alfaro M."/>
            <person name="Ramirez L."/>
            <person name="Pisabarro A.G."/>
            <person name="Kuo A."/>
            <person name="Tritt A."/>
            <person name="Lipzen A."/>
            <person name="He G."/>
            <person name="Yan M."/>
            <person name="Ng V."/>
            <person name="Cullen D."/>
            <person name="Martin F."/>
            <person name="Rosso M.-N."/>
            <person name="Henrissat B."/>
            <person name="Hibbett D."/>
            <person name="Martinez A.T."/>
            <person name="Grigoriev I.V."/>
        </authorList>
    </citation>
    <scope>NUCLEOTIDE SEQUENCE</scope>
    <source>
        <strain evidence="2">MF-IS2</strain>
    </source>
</reference>
<dbReference type="InterPro" id="IPR017946">
    <property type="entry name" value="PLC-like_Pdiesterase_TIM-brl"/>
</dbReference>
<comment type="caution">
    <text evidence="2">The sequence shown here is derived from an EMBL/GenBank/DDBJ whole genome shotgun (WGS) entry which is preliminary data.</text>
</comment>
<dbReference type="Pfam" id="PF00388">
    <property type="entry name" value="PI-PLC-X"/>
    <property type="match status" value="1"/>
</dbReference>
<dbReference type="SUPFAM" id="SSF51695">
    <property type="entry name" value="PLC-like phosphodiesterases"/>
    <property type="match status" value="1"/>
</dbReference>